<evidence type="ECO:0000256" key="6">
    <source>
        <dbReference type="ARBA" id="ARBA00038076"/>
    </source>
</evidence>
<evidence type="ECO:0000256" key="3">
    <source>
        <dbReference type="ARBA" id="ARBA00022692"/>
    </source>
</evidence>
<dbReference type="InterPro" id="IPR003838">
    <property type="entry name" value="ABC3_permease_C"/>
</dbReference>
<feature type="transmembrane region" description="Helical" evidence="7">
    <location>
        <begin position="262"/>
        <end position="289"/>
    </location>
</feature>
<feature type="transmembrane region" description="Helical" evidence="7">
    <location>
        <begin position="349"/>
        <end position="370"/>
    </location>
</feature>
<evidence type="ECO:0000313" key="10">
    <source>
        <dbReference type="EMBL" id="XCC63023.1"/>
    </source>
</evidence>
<sequence>MMIQSFRMAFASILSNKMRSFLTMLGIIIGIMAVVVLVSIVSSTTESVQGELESLGADTLSVTVTTSRYQPLSVSDIADLPEEYESIAYAAPTTTQSATLKSGDTSTTATVTGTTAAYADINDLSLQSGRFLKSPDIDNNSAVAVVGYEAAEDLFGYTDIVGETLSVDGRSFLVVGVLADAGETLAGSENSTIIIPYTTAQRMFYVSGVTSFTLAAQSSELVDAAEADITSILMERFGDEDAFSIMNQSTILESMDSITDTMAMMLGGIAGISLLVGGIGIMNIMLVSVAERTREIGIRKAIGAGRRRILLQFLIESLMVSTIGGLIGLGLSWVLLAILSAAMGTSYTMSAGISLLAVLFSMAIGIIFGINPANKAAKMPPIEALRAE</sequence>
<dbReference type="EMBL" id="CP117826">
    <property type="protein sequence ID" value="XCC63023.1"/>
    <property type="molecule type" value="Genomic_DNA"/>
</dbReference>
<accession>A0AAU8A9Y2</accession>
<protein>
    <submittedName>
        <fullName evidence="10">ABC transporter permease</fullName>
    </submittedName>
</protein>
<evidence type="ECO:0000256" key="5">
    <source>
        <dbReference type="ARBA" id="ARBA00023136"/>
    </source>
</evidence>
<dbReference type="Pfam" id="PF12704">
    <property type="entry name" value="MacB_PCD"/>
    <property type="match status" value="1"/>
</dbReference>
<dbReference type="Pfam" id="PF02687">
    <property type="entry name" value="FtsX"/>
    <property type="match status" value="1"/>
</dbReference>
<reference evidence="10" key="1">
    <citation type="submission" date="2023-02" db="EMBL/GenBank/DDBJ databases">
        <title>Gut commensal Christensenella minuta modulates host metabolism via a new class of secondary bile acids.</title>
        <authorList>
            <person name="Liu C."/>
        </authorList>
    </citation>
    <scope>NUCLEOTIDE SEQUENCE</scope>
    <source>
        <strain evidence="10">CA70</strain>
    </source>
</reference>
<feature type="domain" description="MacB-like periplasmic core" evidence="9">
    <location>
        <begin position="20"/>
        <end position="231"/>
    </location>
</feature>
<evidence type="ECO:0000259" key="8">
    <source>
        <dbReference type="Pfam" id="PF02687"/>
    </source>
</evidence>
<gene>
    <name evidence="10" type="ORF">PUP29_03660</name>
</gene>
<dbReference type="InterPro" id="IPR050250">
    <property type="entry name" value="Macrolide_Exporter_MacB"/>
</dbReference>
<comment type="similarity">
    <text evidence="6">Belongs to the ABC-4 integral membrane protein family.</text>
</comment>
<dbReference type="InterPro" id="IPR025857">
    <property type="entry name" value="MacB_PCD"/>
</dbReference>
<keyword evidence="5 7" id="KW-0472">Membrane</keyword>
<keyword evidence="4 7" id="KW-1133">Transmembrane helix</keyword>
<comment type="subcellular location">
    <subcellularLocation>
        <location evidence="1">Cell membrane</location>
        <topology evidence="1">Multi-pass membrane protein</topology>
    </subcellularLocation>
</comment>
<feature type="transmembrane region" description="Helical" evidence="7">
    <location>
        <begin position="310"/>
        <end position="343"/>
    </location>
</feature>
<evidence type="ECO:0000259" key="9">
    <source>
        <dbReference type="Pfam" id="PF12704"/>
    </source>
</evidence>
<feature type="transmembrane region" description="Helical" evidence="7">
    <location>
        <begin position="21"/>
        <end position="41"/>
    </location>
</feature>
<dbReference type="PANTHER" id="PTHR30572">
    <property type="entry name" value="MEMBRANE COMPONENT OF TRANSPORTER-RELATED"/>
    <property type="match status" value="1"/>
</dbReference>
<evidence type="ECO:0000256" key="2">
    <source>
        <dbReference type="ARBA" id="ARBA00022475"/>
    </source>
</evidence>
<dbReference type="GO" id="GO:0005886">
    <property type="term" value="C:plasma membrane"/>
    <property type="evidence" value="ECO:0007669"/>
    <property type="project" value="UniProtKB-SubCell"/>
</dbReference>
<keyword evidence="2" id="KW-1003">Cell membrane</keyword>
<organism evidence="10">
    <name type="scientific">Christensenella massiliensis</name>
    <dbReference type="NCBI Taxonomy" id="1805714"/>
    <lineage>
        <taxon>Bacteria</taxon>
        <taxon>Bacillati</taxon>
        <taxon>Bacillota</taxon>
        <taxon>Clostridia</taxon>
        <taxon>Christensenellales</taxon>
        <taxon>Christensenellaceae</taxon>
        <taxon>Christensenella</taxon>
    </lineage>
</organism>
<proteinExistence type="inferred from homology"/>
<dbReference type="GO" id="GO:0022857">
    <property type="term" value="F:transmembrane transporter activity"/>
    <property type="evidence" value="ECO:0007669"/>
    <property type="project" value="TreeGrafter"/>
</dbReference>
<name>A0AAU8A9Y2_9FIRM</name>
<feature type="domain" description="ABC3 transporter permease C-terminal" evidence="8">
    <location>
        <begin position="269"/>
        <end position="381"/>
    </location>
</feature>
<evidence type="ECO:0000256" key="1">
    <source>
        <dbReference type="ARBA" id="ARBA00004651"/>
    </source>
</evidence>
<dbReference type="RefSeq" id="WP_353423857.1">
    <property type="nucleotide sequence ID" value="NZ_CP117826.1"/>
</dbReference>
<evidence type="ECO:0000256" key="4">
    <source>
        <dbReference type="ARBA" id="ARBA00022989"/>
    </source>
</evidence>
<dbReference type="PANTHER" id="PTHR30572:SF4">
    <property type="entry name" value="ABC TRANSPORTER PERMEASE YTRF"/>
    <property type="match status" value="1"/>
</dbReference>
<evidence type="ECO:0000256" key="7">
    <source>
        <dbReference type="SAM" id="Phobius"/>
    </source>
</evidence>
<keyword evidence="3 7" id="KW-0812">Transmembrane</keyword>
<dbReference type="AlphaFoldDB" id="A0AAU8A9Y2"/>